<accession>A0A923RLG2</accession>
<sequence length="240" mass="27439">MSTDTRQKLIYGDGTLQRARLSYQTQNGKKATIPVQFNPTEYTISRSVKFKSHNGQGEEAHPKNTQASGSELAHLRVSLILDTSTELTEYQMPKGLSKYLDSSGELTDICRDLGMIMKRTAENHEPSLVIFEWGSMAFYGHVTSLSVSYQMFNRNGMPVRARLDMELEGEDKKILNEIGANPHESPDRTKYRRINQKEELWMLADEEYHDPSGWRAIARENGILNPRKIDYTKRLKVPAL</sequence>
<proteinExistence type="predicted"/>
<name>A0A923RLG2_9FIRM</name>
<dbReference type="InterPro" id="IPR045361">
    <property type="entry name" value="CIS_tube_prot_N"/>
</dbReference>
<dbReference type="EMBL" id="JACOOR010000003">
    <property type="protein sequence ID" value="MBC5659184.1"/>
    <property type="molecule type" value="Genomic_DNA"/>
</dbReference>
<dbReference type="Pfam" id="PF19266">
    <property type="entry name" value="CIS_tube"/>
    <property type="match status" value="1"/>
</dbReference>
<evidence type="ECO:0000313" key="3">
    <source>
        <dbReference type="Proteomes" id="UP000649345"/>
    </source>
</evidence>
<gene>
    <name evidence="2" type="ORF">H8S44_05295</name>
</gene>
<comment type="caution">
    <text evidence="2">The sequence shown here is derived from an EMBL/GenBank/DDBJ whole genome shotgun (WGS) entry which is preliminary data.</text>
</comment>
<feature type="domain" description="Contractile injection system tube protein N-terminal" evidence="1">
    <location>
        <begin position="25"/>
        <end position="173"/>
    </location>
</feature>
<dbReference type="AlphaFoldDB" id="A0A923RLG2"/>
<reference evidence="2" key="1">
    <citation type="submission" date="2020-08" db="EMBL/GenBank/DDBJ databases">
        <title>Genome public.</title>
        <authorList>
            <person name="Liu C."/>
            <person name="Sun Q."/>
        </authorList>
    </citation>
    <scope>NUCLEOTIDE SEQUENCE</scope>
    <source>
        <strain evidence="2">NSJ-68</strain>
    </source>
</reference>
<organism evidence="2 3">
    <name type="scientific">Anaerosacchariphilus hominis</name>
    <dbReference type="NCBI Taxonomy" id="2763017"/>
    <lineage>
        <taxon>Bacteria</taxon>
        <taxon>Bacillati</taxon>
        <taxon>Bacillota</taxon>
        <taxon>Clostridia</taxon>
        <taxon>Lachnospirales</taxon>
        <taxon>Lachnospiraceae</taxon>
        <taxon>Anaerosacchariphilus</taxon>
    </lineage>
</organism>
<evidence type="ECO:0000259" key="1">
    <source>
        <dbReference type="Pfam" id="PF19266"/>
    </source>
</evidence>
<keyword evidence="3" id="KW-1185">Reference proteome</keyword>
<evidence type="ECO:0000313" key="2">
    <source>
        <dbReference type="EMBL" id="MBC5659184.1"/>
    </source>
</evidence>
<protein>
    <recommendedName>
        <fullName evidence="1">Contractile injection system tube protein N-terminal domain-containing protein</fullName>
    </recommendedName>
</protein>
<dbReference type="RefSeq" id="WP_186871597.1">
    <property type="nucleotide sequence ID" value="NZ_JACOOR010000003.1"/>
</dbReference>
<dbReference type="Proteomes" id="UP000649345">
    <property type="component" value="Unassembled WGS sequence"/>
</dbReference>